<evidence type="ECO:0000313" key="6">
    <source>
        <dbReference type="EMBL" id="MDJ1129905.1"/>
    </source>
</evidence>
<dbReference type="InterPro" id="IPR001761">
    <property type="entry name" value="Peripla_BP/Lac1_sug-bd_dom"/>
</dbReference>
<dbReference type="SUPFAM" id="SSF47413">
    <property type="entry name" value="lambda repressor-like DNA-binding domains"/>
    <property type="match status" value="1"/>
</dbReference>
<dbReference type="Gene3D" id="1.10.260.40">
    <property type="entry name" value="lambda repressor-like DNA-binding domains"/>
    <property type="match status" value="1"/>
</dbReference>
<keyword evidence="3" id="KW-0804">Transcription</keyword>
<dbReference type="PANTHER" id="PTHR30146">
    <property type="entry name" value="LACI-RELATED TRANSCRIPTIONAL REPRESSOR"/>
    <property type="match status" value="1"/>
</dbReference>
<evidence type="ECO:0000259" key="4">
    <source>
        <dbReference type="PROSITE" id="PS50932"/>
    </source>
</evidence>
<organism evidence="6 7">
    <name type="scientific">Kribbibacterium absianum</name>
    <dbReference type="NCBI Taxonomy" id="3044210"/>
    <lineage>
        <taxon>Bacteria</taxon>
        <taxon>Bacillati</taxon>
        <taxon>Actinomycetota</taxon>
        <taxon>Coriobacteriia</taxon>
        <taxon>Coriobacteriales</taxon>
        <taxon>Kribbibacteriaceae</taxon>
        <taxon>Kribbibacterium</taxon>
    </lineage>
</organism>
<keyword evidence="7" id="KW-1185">Reference proteome</keyword>
<evidence type="ECO:0000256" key="3">
    <source>
        <dbReference type="ARBA" id="ARBA00023163"/>
    </source>
</evidence>
<dbReference type="PROSITE" id="PS50943">
    <property type="entry name" value="HTH_CROC1"/>
    <property type="match status" value="1"/>
</dbReference>
<dbReference type="EMBL" id="JASJEX010000003">
    <property type="protein sequence ID" value="MDJ1129905.1"/>
    <property type="molecule type" value="Genomic_DNA"/>
</dbReference>
<dbReference type="Pfam" id="PF00532">
    <property type="entry name" value="Peripla_BP_1"/>
    <property type="match status" value="1"/>
</dbReference>
<dbReference type="GO" id="GO:0003677">
    <property type="term" value="F:DNA binding"/>
    <property type="evidence" value="ECO:0007669"/>
    <property type="project" value="UniProtKB-KW"/>
</dbReference>
<dbReference type="Proteomes" id="UP001431693">
    <property type="component" value="Unassembled WGS sequence"/>
</dbReference>
<sequence length="342" mass="36450">MTWTSSGARRGATMTIKELAERVGVSPAMISRYLNNGYVSEENRAKIAAAIEETGFTPSRQARNLRTGKTSLVGVVVPKISTETIGRVTAGVEEVLGRQGYQMILGNTDNDASAELDYLRLFERYPVDGMILVATEVTPAHERFLRESKTPVVVIGQRVPGVNCVYHDDEGAAFELGRRVAEKRPGASAAMIWVTEKDRAVGIERRDGMLAGLATGGIEVPDARVRKAAFTTASGYEQTHLLLEDPATPALDLVCCATDLIAAGAMKAVLERYGEPAGTGNAPLVTGFGDNELAQAVSGGFPTVHLGNRTSGVRGAEALISLMENPRTMPASTMLGFRVVNA</sequence>
<dbReference type="SUPFAM" id="SSF53822">
    <property type="entry name" value="Periplasmic binding protein-like I"/>
    <property type="match status" value="1"/>
</dbReference>
<evidence type="ECO:0000256" key="1">
    <source>
        <dbReference type="ARBA" id="ARBA00023015"/>
    </source>
</evidence>
<dbReference type="PANTHER" id="PTHR30146:SF154">
    <property type="entry name" value="TRANSCRIPTION REGULATOR, MEMBER OF GALR FAMILY"/>
    <property type="match status" value="1"/>
</dbReference>
<keyword evidence="1" id="KW-0805">Transcription regulation</keyword>
<feature type="domain" description="HTH lacI-type" evidence="4">
    <location>
        <begin position="14"/>
        <end position="67"/>
    </location>
</feature>
<name>A0ABT6ZLG9_9ACTN</name>
<evidence type="ECO:0000256" key="2">
    <source>
        <dbReference type="ARBA" id="ARBA00023125"/>
    </source>
</evidence>
<keyword evidence="2 6" id="KW-0238">DNA-binding</keyword>
<dbReference type="PROSITE" id="PS50932">
    <property type="entry name" value="HTH_LACI_2"/>
    <property type="match status" value="1"/>
</dbReference>
<protein>
    <submittedName>
        <fullName evidence="6">LacI family DNA-binding transcriptional regulator</fullName>
    </submittedName>
</protein>
<dbReference type="InterPro" id="IPR028082">
    <property type="entry name" value="Peripla_BP_I"/>
</dbReference>
<feature type="domain" description="HTH cro/C1-type" evidence="5">
    <location>
        <begin position="14"/>
        <end position="61"/>
    </location>
</feature>
<dbReference type="InterPro" id="IPR010982">
    <property type="entry name" value="Lambda_DNA-bd_dom_sf"/>
</dbReference>
<comment type="caution">
    <text evidence="6">The sequence shown here is derived from an EMBL/GenBank/DDBJ whole genome shotgun (WGS) entry which is preliminary data.</text>
</comment>
<dbReference type="SMART" id="SM00354">
    <property type="entry name" value="HTH_LACI"/>
    <property type="match status" value="1"/>
</dbReference>
<dbReference type="CDD" id="cd01542">
    <property type="entry name" value="PBP1_TreR-like"/>
    <property type="match status" value="1"/>
</dbReference>
<gene>
    <name evidence="6" type="ORF">QJ043_07425</name>
</gene>
<proteinExistence type="predicted"/>
<dbReference type="RefSeq" id="WP_283713024.1">
    <property type="nucleotide sequence ID" value="NZ_JASJEW010000002.1"/>
</dbReference>
<reference evidence="6" key="1">
    <citation type="submission" date="2023-05" db="EMBL/GenBank/DDBJ databases">
        <title>[olsenella] sp. nov., isolated from a pig farm feces dump.</title>
        <authorList>
            <person name="Chang Y.-H."/>
        </authorList>
    </citation>
    <scope>NUCLEOTIDE SEQUENCE</scope>
    <source>
        <strain evidence="6">YH-ols2217</strain>
    </source>
</reference>
<dbReference type="Gene3D" id="3.40.50.2300">
    <property type="match status" value="2"/>
</dbReference>
<dbReference type="InterPro" id="IPR001387">
    <property type="entry name" value="Cro/C1-type_HTH"/>
</dbReference>
<dbReference type="InterPro" id="IPR000843">
    <property type="entry name" value="HTH_LacI"/>
</dbReference>
<evidence type="ECO:0000259" key="5">
    <source>
        <dbReference type="PROSITE" id="PS50943"/>
    </source>
</evidence>
<dbReference type="CDD" id="cd01392">
    <property type="entry name" value="HTH_LacI"/>
    <property type="match status" value="1"/>
</dbReference>
<dbReference type="Pfam" id="PF00356">
    <property type="entry name" value="LacI"/>
    <property type="match status" value="1"/>
</dbReference>
<evidence type="ECO:0000313" key="7">
    <source>
        <dbReference type="Proteomes" id="UP001431693"/>
    </source>
</evidence>
<accession>A0ABT6ZLG9</accession>